<dbReference type="InterPro" id="IPR005543">
    <property type="entry name" value="PASTA_dom"/>
</dbReference>
<keyword evidence="2" id="KW-0378">Hydrolase</keyword>
<dbReference type="Pfam" id="PF03793">
    <property type="entry name" value="PASTA"/>
    <property type="match status" value="1"/>
</dbReference>
<dbReference type="SUPFAM" id="SSF56601">
    <property type="entry name" value="beta-lactamase/transpeptidase-like"/>
    <property type="match status" value="1"/>
</dbReference>
<evidence type="ECO:0000313" key="6">
    <source>
        <dbReference type="EMBL" id="ATA80408.1"/>
    </source>
</evidence>
<dbReference type="CDD" id="cd06575">
    <property type="entry name" value="PASTA_Pbp2x-like_2"/>
    <property type="match status" value="1"/>
</dbReference>
<dbReference type="GO" id="GO:0004180">
    <property type="term" value="F:carboxypeptidase activity"/>
    <property type="evidence" value="ECO:0007669"/>
    <property type="project" value="UniProtKB-KW"/>
</dbReference>
<dbReference type="InterPro" id="IPR050515">
    <property type="entry name" value="Beta-lactam/transpept"/>
</dbReference>
<feature type="transmembrane region" description="Helical" evidence="4">
    <location>
        <begin position="12"/>
        <end position="31"/>
    </location>
</feature>
<dbReference type="EMBL" id="CP022383">
    <property type="protein sequence ID" value="ATA80408.1"/>
    <property type="molecule type" value="Genomic_DNA"/>
</dbReference>
<dbReference type="SMART" id="SM00740">
    <property type="entry name" value="PASTA"/>
    <property type="match status" value="1"/>
</dbReference>
<dbReference type="RefSeq" id="WP_095902152.1">
    <property type="nucleotide sequence ID" value="NZ_CP022383.1"/>
</dbReference>
<dbReference type="AlphaFoldDB" id="A0A250F8L7"/>
<sequence length="676" mass="75325">MEKSDKKITARTYFVALVILLMIVVIAIKLIKIQIEGEEYRAKVDETTLREADIIPSQGNLYSDDGSLLATSVTRYDIRWDGIAPSKANFNKYVKPLSDSLSKMFGRPSNYYLNLLKKERNLKNRYLLIASNLGYSEYARIKKFPLFNKGPYKGGIIIEKNIKREYPLGGIAHRSIGYARTDETGYTTRVGLEGAYANYLLGTKGRRLEQKIAKGQWKLASGFDIIEPKDGYDVVSTININIQDIAHHALLTQLKKYKAQHGCVIVMEVSTGEIKAISNLELNKKTDTYTERYNFAIGEAHEPGSVFKLMTVVAAMETRNIDTTYVVDIKDGKQQYYDKTFQDSQHHFTGRISLNKAFSVSSNVGMTELVHSLFAKNPSDFTTQLLSMNLNQQLGLPILGEGEPFIPTPRDKLWSGVTLESMSIGYAVKITPLQSLAFYNAIANGGVMVKPRMIKEVKEWNKTIEKFNVEIINGKVCSKQTADKAKGMLADVVRRSYGSGHRLYSPDFSMAGKTGTARKNYANADASKLSYISSFAGFFPVDNPKYSCIVVIHEPDRSVGIYGADVSGPVFKSIAHKIYTNSLLMDTVEDVENVSEKTTKNYEDYYAKAAKYKTVMPDLTGMNVMDAIALLENMGLRVKFSGEGKVSSQSVAKGTKVANNTIVVLQCGELTDRTND</sequence>
<evidence type="ECO:0000256" key="1">
    <source>
        <dbReference type="ARBA" id="ARBA00004370"/>
    </source>
</evidence>
<reference evidence="7" key="1">
    <citation type="submission" date="2017-06" db="EMBL/GenBank/DDBJ databases">
        <title>Capnocytophaga spp. assemblies.</title>
        <authorList>
            <person name="Gulvik C.A."/>
        </authorList>
    </citation>
    <scope>NUCLEOTIDE SEQUENCE [LARGE SCALE GENOMIC DNA]</scope>
    <source>
        <strain evidence="7">H4486</strain>
    </source>
</reference>
<dbReference type="Proteomes" id="UP000217334">
    <property type="component" value="Chromosome"/>
</dbReference>
<dbReference type="Gene3D" id="3.40.710.10">
    <property type="entry name" value="DD-peptidase/beta-lactamase superfamily"/>
    <property type="match status" value="1"/>
</dbReference>
<dbReference type="GO" id="GO:0005886">
    <property type="term" value="C:plasma membrane"/>
    <property type="evidence" value="ECO:0007669"/>
    <property type="project" value="TreeGrafter"/>
</dbReference>
<dbReference type="InterPro" id="IPR001460">
    <property type="entry name" value="PCN-bd_Tpept"/>
</dbReference>
<dbReference type="PANTHER" id="PTHR30627:SF1">
    <property type="entry name" value="PEPTIDOGLYCAN D,D-TRANSPEPTIDASE FTSI"/>
    <property type="match status" value="1"/>
</dbReference>
<dbReference type="Gene3D" id="3.30.10.20">
    <property type="match status" value="1"/>
</dbReference>
<accession>A0A250F8L7</accession>
<dbReference type="InterPro" id="IPR005311">
    <property type="entry name" value="PBP_dimer"/>
</dbReference>
<evidence type="ECO:0000313" key="7">
    <source>
        <dbReference type="Proteomes" id="UP000217334"/>
    </source>
</evidence>
<dbReference type="InterPro" id="IPR012338">
    <property type="entry name" value="Beta-lactam/transpept-like"/>
</dbReference>
<keyword evidence="2" id="KW-0645">Protease</keyword>
<dbReference type="SUPFAM" id="SSF56519">
    <property type="entry name" value="Penicillin binding protein dimerisation domain"/>
    <property type="match status" value="1"/>
</dbReference>
<keyword evidence="4" id="KW-0812">Transmembrane</keyword>
<dbReference type="GO" id="GO:0071555">
    <property type="term" value="P:cell wall organization"/>
    <property type="evidence" value="ECO:0007669"/>
    <property type="project" value="TreeGrafter"/>
</dbReference>
<dbReference type="Pfam" id="PF00905">
    <property type="entry name" value="Transpeptidase"/>
    <property type="match status" value="1"/>
</dbReference>
<dbReference type="Pfam" id="PF03717">
    <property type="entry name" value="PBP_dimer"/>
    <property type="match status" value="1"/>
</dbReference>
<evidence type="ECO:0000256" key="2">
    <source>
        <dbReference type="ARBA" id="ARBA00022645"/>
    </source>
</evidence>
<keyword evidence="3 4" id="KW-0472">Membrane</keyword>
<protein>
    <submittedName>
        <fullName evidence="6">Penicillin-binding protein</fullName>
    </submittedName>
</protein>
<proteinExistence type="predicted"/>
<feature type="domain" description="PASTA" evidence="5">
    <location>
        <begin position="610"/>
        <end position="669"/>
    </location>
</feature>
<evidence type="ECO:0000256" key="3">
    <source>
        <dbReference type="ARBA" id="ARBA00023136"/>
    </source>
</evidence>
<gene>
    <name evidence="6" type="ORF">CGC59_12305</name>
</gene>
<keyword evidence="2" id="KW-0121">Carboxypeptidase</keyword>
<dbReference type="InterPro" id="IPR036138">
    <property type="entry name" value="PBP_dimer_sf"/>
</dbReference>
<dbReference type="SUPFAM" id="SSF54184">
    <property type="entry name" value="Penicillin-binding protein 2x (pbp-2x), c-terminal domain"/>
    <property type="match status" value="1"/>
</dbReference>
<dbReference type="PROSITE" id="PS51178">
    <property type="entry name" value="PASTA"/>
    <property type="match status" value="1"/>
</dbReference>
<evidence type="ECO:0000259" key="5">
    <source>
        <dbReference type="PROSITE" id="PS51178"/>
    </source>
</evidence>
<name>A0A250F8L7_CAPSP</name>
<dbReference type="PANTHER" id="PTHR30627">
    <property type="entry name" value="PEPTIDOGLYCAN D,D-TRANSPEPTIDASE"/>
    <property type="match status" value="1"/>
</dbReference>
<dbReference type="GO" id="GO:0008658">
    <property type="term" value="F:penicillin binding"/>
    <property type="evidence" value="ECO:0007669"/>
    <property type="project" value="InterPro"/>
</dbReference>
<evidence type="ECO:0000256" key="4">
    <source>
        <dbReference type="SAM" id="Phobius"/>
    </source>
</evidence>
<dbReference type="Gene3D" id="3.30.450.330">
    <property type="match status" value="1"/>
</dbReference>
<organism evidence="6 7">
    <name type="scientific">Capnocytophaga sputigena</name>
    <dbReference type="NCBI Taxonomy" id="1019"/>
    <lineage>
        <taxon>Bacteria</taxon>
        <taxon>Pseudomonadati</taxon>
        <taxon>Bacteroidota</taxon>
        <taxon>Flavobacteriia</taxon>
        <taxon>Flavobacteriales</taxon>
        <taxon>Flavobacteriaceae</taxon>
        <taxon>Capnocytophaga</taxon>
    </lineage>
</organism>
<keyword evidence="4" id="KW-1133">Transmembrane helix</keyword>
<dbReference type="Gene3D" id="3.90.1310.10">
    <property type="entry name" value="Penicillin-binding protein 2a (Domain 2)"/>
    <property type="match status" value="1"/>
</dbReference>
<comment type="subcellular location">
    <subcellularLocation>
        <location evidence="1">Membrane</location>
    </subcellularLocation>
</comment>